<comment type="caution">
    <text evidence="8">The sequence shown here is derived from an EMBL/GenBank/DDBJ whole genome shotgun (WGS) entry which is preliminary data.</text>
</comment>
<evidence type="ECO:0000256" key="3">
    <source>
        <dbReference type="ARBA" id="ARBA00022842"/>
    </source>
</evidence>
<dbReference type="PANTHER" id="PTHR48073:SF5">
    <property type="entry name" value="O-SUCCINYLBENZOATE SYNTHASE"/>
    <property type="match status" value="1"/>
</dbReference>
<evidence type="ECO:0000313" key="9">
    <source>
        <dbReference type="Proteomes" id="UP000276770"/>
    </source>
</evidence>
<dbReference type="InterPro" id="IPR036849">
    <property type="entry name" value="Enolase-like_C_sf"/>
</dbReference>
<proteinExistence type="predicted"/>
<organism evidence="8 9">
    <name type="scientific">Falsibacillus albus</name>
    <dbReference type="NCBI Taxonomy" id="2478915"/>
    <lineage>
        <taxon>Bacteria</taxon>
        <taxon>Bacillati</taxon>
        <taxon>Bacillota</taxon>
        <taxon>Bacilli</taxon>
        <taxon>Bacillales</taxon>
        <taxon>Bacillaceae</taxon>
        <taxon>Falsibacillus</taxon>
    </lineage>
</organism>
<dbReference type="UniPathway" id="UPA00079"/>
<evidence type="ECO:0000259" key="7">
    <source>
        <dbReference type="SMART" id="SM00922"/>
    </source>
</evidence>
<dbReference type="Pfam" id="PF13378">
    <property type="entry name" value="MR_MLE_C"/>
    <property type="match status" value="1"/>
</dbReference>
<dbReference type="Gene3D" id="3.30.390.10">
    <property type="entry name" value="Enolase-like, N-terminal domain"/>
    <property type="match status" value="1"/>
</dbReference>
<dbReference type="CDD" id="cd03317">
    <property type="entry name" value="NAAAR"/>
    <property type="match status" value="1"/>
</dbReference>
<keyword evidence="4 8" id="KW-0456">Lyase</keyword>
<reference evidence="8 9" key="1">
    <citation type="submission" date="2018-10" db="EMBL/GenBank/DDBJ databases">
        <title>Falsibacillus sp. genome draft.</title>
        <authorList>
            <person name="Shi S."/>
        </authorList>
    </citation>
    <scope>NUCLEOTIDE SEQUENCE [LARGE SCALE GENOMIC DNA]</scope>
    <source>
        <strain evidence="8 9">GY 10110</strain>
    </source>
</reference>
<dbReference type="SMART" id="SM00922">
    <property type="entry name" value="MR_MLE"/>
    <property type="match status" value="1"/>
</dbReference>
<comment type="cofactor">
    <cofactor evidence="1">
        <name>a divalent metal cation</name>
        <dbReference type="ChEBI" id="CHEBI:60240"/>
    </cofactor>
</comment>
<dbReference type="GO" id="GO:0043748">
    <property type="term" value="F:O-succinylbenzoate synthase activity"/>
    <property type="evidence" value="ECO:0007669"/>
    <property type="project" value="UniProtKB-EC"/>
</dbReference>
<evidence type="ECO:0000256" key="2">
    <source>
        <dbReference type="ARBA" id="ARBA00022723"/>
    </source>
</evidence>
<gene>
    <name evidence="8" type="primary">menC</name>
    <name evidence="8" type="ORF">D9X91_00145</name>
</gene>
<dbReference type="Gene3D" id="3.20.20.120">
    <property type="entry name" value="Enolase-like C-terminal domain"/>
    <property type="match status" value="1"/>
</dbReference>
<dbReference type="EMBL" id="RCVZ01000001">
    <property type="protein sequence ID" value="RLQ97843.1"/>
    <property type="molecule type" value="Genomic_DNA"/>
</dbReference>
<dbReference type="InterPro" id="IPR013342">
    <property type="entry name" value="Mandelate_racemase_C"/>
</dbReference>
<dbReference type="SFLD" id="SFLDF00009">
    <property type="entry name" value="o-succinylbenzoate_synthase"/>
    <property type="match status" value="1"/>
</dbReference>
<dbReference type="GO" id="GO:0016854">
    <property type="term" value="F:racemase and epimerase activity"/>
    <property type="evidence" value="ECO:0007669"/>
    <property type="project" value="UniProtKB-ARBA"/>
</dbReference>
<dbReference type="OrthoDB" id="9774531at2"/>
<evidence type="ECO:0000256" key="4">
    <source>
        <dbReference type="ARBA" id="ARBA00023239"/>
    </source>
</evidence>
<name>A0A3L7K463_9BACI</name>
<accession>A0A3L7K463</accession>
<dbReference type="Proteomes" id="UP000276770">
    <property type="component" value="Unassembled WGS sequence"/>
</dbReference>
<dbReference type="SUPFAM" id="SSF51604">
    <property type="entry name" value="Enolase C-terminal domain-like"/>
    <property type="match status" value="1"/>
</dbReference>
<dbReference type="GO" id="GO:0046872">
    <property type="term" value="F:metal ion binding"/>
    <property type="evidence" value="ECO:0007669"/>
    <property type="project" value="UniProtKB-KW"/>
</dbReference>
<sequence>MMIKHINLHVIEMPLKQPFITHLEKVSKRRGIIVEVVDETGLKGYGEAVAFTTPWYTEETVQTCFHMLKDVLVPQLLKEMITSPRAFHKRFHPIRRNHMAKAALDMALCDLEAKKQDIPLWQWLGGVNQQVPAGVVVAADSAEAAIIQIHQYVDQGYERVKIKVSPERDIDLLKRIRAKFPDLDIMADANSAYTLEDIDKLVALGQFNLLMIEQPLGVDDIVDHAELQQKVETPICLDESIVTFHDAESAIKLGACQVMNLKIGRVGGLLPAKQIHDLCLHNGIKVWCGGMIEFGISRAHNLALSTLEGFSMPGDLSSSSRFWEEDIITPAIEVVNGKVTAPMKPGIGFDINEKRLEEVTVLKEKLNRI</sequence>
<dbReference type="UniPathway" id="UPA01057">
    <property type="reaction ID" value="UER00165"/>
</dbReference>
<keyword evidence="9" id="KW-1185">Reference proteome</keyword>
<dbReference type="InterPro" id="IPR029017">
    <property type="entry name" value="Enolase-like_N"/>
</dbReference>
<dbReference type="PANTHER" id="PTHR48073">
    <property type="entry name" value="O-SUCCINYLBENZOATE SYNTHASE-RELATED"/>
    <property type="match status" value="1"/>
</dbReference>
<dbReference type="NCBIfam" id="TIGR01928">
    <property type="entry name" value="menC_lowGC_arch"/>
    <property type="match status" value="1"/>
</dbReference>
<dbReference type="SFLD" id="SFLDG00180">
    <property type="entry name" value="muconate_cycloisomerase"/>
    <property type="match status" value="1"/>
</dbReference>
<dbReference type="GO" id="GO:0009234">
    <property type="term" value="P:menaquinone biosynthetic process"/>
    <property type="evidence" value="ECO:0007669"/>
    <property type="project" value="UniProtKB-UniRule"/>
</dbReference>
<dbReference type="InterPro" id="IPR029065">
    <property type="entry name" value="Enolase_C-like"/>
</dbReference>
<evidence type="ECO:0000256" key="1">
    <source>
        <dbReference type="ARBA" id="ARBA00001968"/>
    </source>
</evidence>
<dbReference type="RefSeq" id="WP_121678535.1">
    <property type="nucleotide sequence ID" value="NZ_RCVZ01000001.1"/>
</dbReference>
<keyword evidence="3" id="KW-0460">Magnesium</keyword>
<evidence type="ECO:0000256" key="5">
    <source>
        <dbReference type="ARBA" id="ARBA00029491"/>
    </source>
</evidence>
<feature type="domain" description="Mandelate racemase/muconate lactonizing enzyme C-terminal" evidence="7">
    <location>
        <begin position="142"/>
        <end position="234"/>
    </location>
</feature>
<keyword evidence="2" id="KW-0479">Metal-binding</keyword>
<dbReference type="SUPFAM" id="SSF54826">
    <property type="entry name" value="Enolase N-terminal domain-like"/>
    <property type="match status" value="1"/>
</dbReference>
<dbReference type="Pfam" id="PF02746">
    <property type="entry name" value="MR_MLE_N"/>
    <property type="match status" value="1"/>
</dbReference>
<evidence type="ECO:0000256" key="6">
    <source>
        <dbReference type="NCBIfam" id="TIGR01928"/>
    </source>
</evidence>
<dbReference type="EC" id="4.2.1.113" evidence="5 6"/>
<dbReference type="InterPro" id="IPR013341">
    <property type="entry name" value="Mandelate_racemase_N_dom"/>
</dbReference>
<dbReference type="SFLD" id="SFLDS00001">
    <property type="entry name" value="Enolase"/>
    <property type="match status" value="1"/>
</dbReference>
<dbReference type="AlphaFoldDB" id="A0A3L7K463"/>
<dbReference type="InterPro" id="IPR010197">
    <property type="entry name" value="OSBS/NAAAR"/>
</dbReference>
<protein>
    <recommendedName>
        <fullName evidence="5 6">o-succinylbenzoate synthase</fullName>
        <ecNumber evidence="5 6">4.2.1.113</ecNumber>
    </recommendedName>
</protein>
<evidence type="ECO:0000313" key="8">
    <source>
        <dbReference type="EMBL" id="RLQ97843.1"/>
    </source>
</evidence>